<feature type="region of interest" description="Disordered" evidence="2">
    <location>
        <begin position="659"/>
        <end position="811"/>
    </location>
</feature>
<feature type="compositionally biased region" description="Gly residues" evidence="2">
    <location>
        <begin position="424"/>
        <end position="435"/>
    </location>
</feature>
<feature type="compositionally biased region" description="Low complexity" evidence="2">
    <location>
        <begin position="467"/>
        <end position="478"/>
    </location>
</feature>
<dbReference type="AlphaFoldDB" id="A0A1C6WX31"/>
<reference evidence="4" key="1">
    <citation type="submission" date="2016-08" db="EMBL/GenBank/DDBJ databases">
        <authorList>
            <consortium name="Pathogen Informatics"/>
        </authorList>
    </citation>
    <scope>NUCLEOTIDE SEQUENCE</scope>
    <source>
        <strain evidence="4">DS</strain>
    </source>
</reference>
<dbReference type="Proteomes" id="UP000507536">
    <property type="component" value="Unassembled WGS sequence"/>
</dbReference>
<feature type="compositionally biased region" description="Low complexity" evidence="2">
    <location>
        <begin position="715"/>
        <end position="725"/>
    </location>
</feature>
<feature type="compositionally biased region" description="Polar residues" evidence="2">
    <location>
        <begin position="563"/>
        <end position="572"/>
    </location>
</feature>
<feature type="compositionally biased region" description="Gly residues" evidence="2">
    <location>
        <begin position="479"/>
        <end position="489"/>
    </location>
</feature>
<keyword evidence="3" id="KW-0812">Transmembrane</keyword>
<organism evidence="4">
    <name type="scientific">Plasmodium chabaudi adami</name>
    <dbReference type="NCBI Taxonomy" id="5826"/>
    <lineage>
        <taxon>Eukaryota</taxon>
        <taxon>Sar</taxon>
        <taxon>Alveolata</taxon>
        <taxon>Apicomplexa</taxon>
        <taxon>Aconoidasida</taxon>
        <taxon>Haemosporida</taxon>
        <taxon>Plasmodiidae</taxon>
        <taxon>Plasmodium</taxon>
        <taxon>Plasmodium (Vinckeia)</taxon>
    </lineage>
</organism>
<keyword evidence="3" id="KW-0472">Membrane</keyword>
<gene>
    <name evidence="4" type="ORF">PCHDS_000559000</name>
</gene>
<accession>A0A1C6WX31</accession>
<feature type="non-terminal residue" evidence="4">
    <location>
        <position position="908"/>
    </location>
</feature>
<dbReference type="EMBL" id="FMIN01000506">
    <property type="protein sequence ID" value="SCL94373.1"/>
    <property type="molecule type" value="Genomic_DNA"/>
</dbReference>
<feature type="compositionally biased region" description="Basic and acidic residues" evidence="2">
    <location>
        <begin position="352"/>
        <end position="371"/>
    </location>
</feature>
<feature type="compositionally biased region" description="Basic and acidic residues" evidence="2">
    <location>
        <begin position="726"/>
        <end position="736"/>
    </location>
</feature>
<feature type="compositionally biased region" description="Low complexity" evidence="2">
    <location>
        <begin position="320"/>
        <end position="332"/>
    </location>
</feature>
<keyword evidence="1" id="KW-0175">Coiled coil</keyword>
<feature type="compositionally biased region" description="Polar residues" evidence="2">
    <location>
        <begin position="671"/>
        <end position="689"/>
    </location>
</feature>
<name>A0A1C6WX31_PLACE</name>
<keyword evidence="3" id="KW-1133">Transmembrane helix</keyword>
<feature type="compositionally biased region" description="Low complexity" evidence="2">
    <location>
        <begin position="737"/>
        <end position="746"/>
    </location>
</feature>
<protein>
    <submittedName>
        <fullName evidence="4">Plasmodium variant antigen protein Cir/Yir/Bir, putative</fullName>
    </submittedName>
</protein>
<proteinExistence type="predicted"/>
<evidence type="ECO:0000256" key="3">
    <source>
        <dbReference type="SAM" id="Phobius"/>
    </source>
</evidence>
<feature type="compositionally biased region" description="Low complexity" evidence="2">
    <location>
        <begin position="535"/>
        <end position="546"/>
    </location>
</feature>
<sequence>MDKHKIMCEFLIEADGYFNDKNVDTEEINKHLTIKGYCYNDDCKTNEDSINALTTYIFKEFKKSIKNDKYNEYDECFLMWLSDKLFKIHIESKGKKNVKNYMDGTTLNQAYENYLKSYKVKLGYWDFFDNIKGLKEANLKYMIEFYKLLNNICKTITDYETNGAESRKLSKYSKNCLNQYRILYNNISECKSYVRLLNKLKGIYDDFRNYAIKETSSNNNLATKLQKLTREDGVEMNAVRSFKPYKFIKKKCNSLDKKNAKPKKTDPPGLPPSSKKESLPPKAPLKQDTSEPAPPSPQEPQPETQQSSSTTSPEDPPAKLELPSSSQESQELGKNNQNPLTDSGKETGGSKSEIKGPEVGDEKKNGGDKEPGTPSGEDGSQVNEGDRANSESSGADTEKDGPEGGSTDKFSETGDPGNGKDPSKGGGGDVSGGNQGSQEGSGDSGNLQGSSNDRTKDSGGGTGSGTSSGAINGTDTGAEGTGGITGDGKVGSNDGMCDRANTGSQVGADGEPGGTCDLQDNHGSQEGSSGDKVSQDGSVGDKGSQDGQDDQKSPDGSGDSETGPGSEQNPTDSAPREKETQNASWPLFDIRSYIYTIASKGMEQLHNAFEFYEEKKEQLTKVTDTMKNLYNTSVSNMQNSFNNFTEFFNNFINNLSIDSKQVEDPPDSGDKQSGSDGTGDNPSTPNAPSESPKDSGDNESGSNGEGGDPPTHTGPSQSQKDSPQQDQHKQDSHKTPSDTSQTSQGSQPPPTPQTTQTTENSKEQTQVQKSPQGTSENQNSDQTDHEEPQKPVSAPVTKQENPGTELKGNGITEIGDSYVLKEYKQFVISIIVILIPITLTILYKYLSFGRRNELKKKKNMKKAINMVVANKTTKTVINSSDGKKQIQIIIKSSSQKKQIKKSIKPIYR</sequence>
<feature type="compositionally biased region" description="Basic and acidic residues" evidence="2">
    <location>
        <begin position="253"/>
        <end position="266"/>
    </location>
</feature>
<evidence type="ECO:0000256" key="2">
    <source>
        <dbReference type="SAM" id="MobiDB-lite"/>
    </source>
</evidence>
<evidence type="ECO:0000313" key="4">
    <source>
        <dbReference type="EMBL" id="SCL94373.1"/>
    </source>
</evidence>
<feature type="coiled-coil region" evidence="1">
    <location>
        <begin position="602"/>
        <end position="632"/>
    </location>
</feature>
<feature type="compositionally biased region" description="Polar residues" evidence="2">
    <location>
        <begin position="521"/>
        <end position="532"/>
    </location>
</feature>
<feature type="compositionally biased region" description="Low complexity" evidence="2">
    <location>
        <begin position="436"/>
        <end position="446"/>
    </location>
</feature>
<evidence type="ECO:0000256" key="1">
    <source>
        <dbReference type="SAM" id="Coils"/>
    </source>
</evidence>
<feature type="compositionally biased region" description="Polar residues" evidence="2">
    <location>
        <begin position="763"/>
        <end position="781"/>
    </location>
</feature>
<dbReference type="InterPro" id="IPR006477">
    <property type="entry name" value="Yir_bir_cir"/>
</dbReference>
<feature type="compositionally biased region" description="Low complexity" evidence="2">
    <location>
        <begin position="301"/>
        <end position="313"/>
    </location>
</feature>
<feature type="region of interest" description="Disordered" evidence="2">
    <location>
        <begin position="253"/>
        <end position="583"/>
    </location>
</feature>
<dbReference type="Pfam" id="PF06022">
    <property type="entry name" value="Cir_Bir_Yir"/>
    <property type="match status" value="1"/>
</dbReference>
<feature type="transmembrane region" description="Helical" evidence="3">
    <location>
        <begin position="826"/>
        <end position="846"/>
    </location>
</feature>